<feature type="region of interest" description="Disordered" evidence="2">
    <location>
        <begin position="264"/>
        <end position="321"/>
    </location>
</feature>
<feature type="compositionally biased region" description="Low complexity" evidence="2">
    <location>
        <begin position="127"/>
        <end position="148"/>
    </location>
</feature>
<gene>
    <name evidence="3" type="ORF">N658DRAFT_489523</name>
</gene>
<feature type="coiled-coil region" evidence="1">
    <location>
        <begin position="234"/>
        <end position="261"/>
    </location>
</feature>
<name>A0AAN6PSQ4_9PEZI</name>
<reference evidence="3" key="2">
    <citation type="submission" date="2023-05" db="EMBL/GenBank/DDBJ databases">
        <authorList>
            <consortium name="Lawrence Berkeley National Laboratory"/>
            <person name="Steindorff A."/>
            <person name="Hensen N."/>
            <person name="Bonometti L."/>
            <person name="Westerberg I."/>
            <person name="Brannstrom I.O."/>
            <person name="Guillou S."/>
            <person name="Cros-Aarteil S."/>
            <person name="Calhoun S."/>
            <person name="Haridas S."/>
            <person name="Kuo A."/>
            <person name="Mondo S."/>
            <person name="Pangilinan J."/>
            <person name="Riley R."/>
            <person name="Labutti K."/>
            <person name="Andreopoulos B."/>
            <person name="Lipzen A."/>
            <person name="Chen C."/>
            <person name="Yanf M."/>
            <person name="Daum C."/>
            <person name="Ng V."/>
            <person name="Clum A."/>
            <person name="Ohm R."/>
            <person name="Martin F."/>
            <person name="Silar P."/>
            <person name="Natvig D."/>
            <person name="Lalanne C."/>
            <person name="Gautier V."/>
            <person name="Ament-Velasquez S.L."/>
            <person name="Kruys A."/>
            <person name="Hutchinson M.I."/>
            <person name="Powell A.J."/>
            <person name="Barry K."/>
            <person name="Miller A.N."/>
            <person name="Grigoriev I.V."/>
            <person name="Debuchy R."/>
            <person name="Gladieux P."/>
            <person name="Thoren M.H."/>
            <person name="Johannesson H."/>
        </authorList>
    </citation>
    <scope>NUCLEOTIDE SEQUENCE</scope>
    <source>
        <strain evidence="3">CBS 757.83</strain>
    </source>
</reference>
<accession>A0AAN6PSQ4</accession>
<dbReference type="AlphaFoldDB" id="A0AAN6PSQ4"/>
<feature type="region of interest" description="Disordered" evidence="2">
    <location>
        <begin position="87"/>
        <end position="108"/>
    </location>
</feature>
<evidence type="ECO:0000313" key="4">
    <source>
        <dbReference type="Proteomes" id="UP001305647"/>
    </source>
</evidence>
<organism evidence="3 4">
    <name type="scientific">Parathielavia hyrcaniae</name>
    <dbReference type="NCBI Taxonomy" id="113614"/>
    <lineage>
        <taxon>Eukaryota</taxon>
        <taxon>Fungi</taxon>
        <taxon>Dikarya</taxon>
        <taxon>Ascomycota</taxon>
        <taxon>Pezizomycotina</taxon>
        <taxon>Sordariomycetes</taxon>
        <taxon>Sordariomycetidae</taxon>
        <taxon>Sordariales</taxon>
        <taxon>Chaetomiaceae</taxon>
        <taxon>Parathielavia</taxon>
    </lineage>
</organism>
<dbReference type="Proteomes" id="UP001305647">
    <property type="component" value="Unassembled WGS sequence"/>
</dbReference>
<keyword evidence="4" id="KW-1185">Reference proteome</keyword>
<keyword evidence="1" id="KW-0175">Coiled coil</keyword>
<evidence type="ECO:0000256" key="2">
    <source>
        <dbReference type="SAM" id="MobiDB-lite"/>
    </source>
</evidence>
<feature type="region of interest" description="Disordered" evidence="2">
    <location>
        <begin position="127"/>
        <end position="167"/>
    </location>
</feature>
<reference evidence="3" key="1">
    <citation type="journal article" date="2023" name="Mol. Phylogenet. Evol.">
        <title>Genome-scale phylogeny and comparative genomics of the fungal order Sordariales.</title>
        <authorList>
            <person name="Hensen N."/>
            <person name="Bonometti L."/>
            <person name="Westerberg I."/>
            <person name="Brannstrom I.O."/>
            <person name="Guillou S."/>
            <person name="Cros-Aarteil S."/>
            <person name="Calhoun S."/>
            <person name="Haridas S."/>
            <person name="Kuo A."/>
            <person name="Mondo S."/>
            <person name="Pangilinan J."/>
            <person name="Riley R."/>
            <person name="LaButti K."/>
            <person name="Andreopoulos B."/>
            <person name="Lipzen A."/>
            <person name="Chen C."/>
            <person name="Yan M."/>
            <person name="Daum C."/>
            <person name="Ng V."/>
            <person name="Clum A."/>
            <person name="Steindorff A."/>
            <person name="Ohm R.A."/>
            <person name="Martin F."/>
            <person name="Silar P."/>
            <person name="Natvig D.O."/>
            <person name="Lalanne C."/>
            <person name="Gautier V."/>
            <person name="Ament-Velasquez S.L."/>
            <person name="Kruys A."/>
            <person name="Hutchinson M.I."/>
            <person name="Powell A.J."/>
            <person name="Barry K."/>
            <person name="Miller A.N."/>
            <person name="Grigoriev I.V."/>
            <person name="Debuchy R."/>
            <person name="Gladieux P."/>
            <person name="Hiltunen Thoren M."/>
            <person name="Johannesson H."/>
        </authorList>
    </citation>
    <scope>NUCLEOTIDE SEQUENCE</scope>
    <source>
        <strain evidence="3">CBS 757.83</strain>
    </source>
</reference>
<protein>
    <submittedName>
        <fullName evidence="3">Uncharacterized protein</fullName>
    </submittedName>
</protein>
<dbReference type="EMBL" id="MU863687">
    <property type="protein sequence ID" value="KAK4097053.1"/>
    <property type="molecule type" value="Genomic_DNA"/>
</dbReference>
<feature type="compositionally biased region" description="Low complexity" evidence="2">
    <location>
        <begin position="311"/>
        <end position="321"/>
    </location>
</feature>
<sequence>MVGLYDDFAFDGSDFNAFLAQDQYLAGSSPEDLHGRSVTEPHFPPSIHALKGQPHHHHQPYPLSPTDPLGPHLENALRTAHLARSAPTSFPIPSANANANHHHPPHASDLTAIDTMGLAWDAHALTTNPPTTALTTTTSSNPAPSSSTILDDSNPNPHSHAAASYPTDLDLGSSSLATAAVQSSSSELLRQALRERDEARMQLSTARNELYAARQLGKRLRAERDEARSQADFLGAERVKLKQTEARLRRERNEARLAVALRKGGKVEGGGGGGSGGVRGGGGGDGRRAGPGLGGGGGFLGESQGEESGESPEVGVNMDLG</sequence>
<proteinExistence type="predicted"/>
<comment type="caution">
    <text evidence="3">The sequence shown here is derived from an EMBL/GenBank/DDBJ whole genome shotgun (WGS) entry which is preliminary data.</text>
</comment>
<feature type="compositionally biased region" description="Gly residues" evidence="2">
    <location>
        <begin position="267"/>
        <end position="300"/>
    </location>
</feature>
<evidence type="ECO:0000313" key="3">
    <source>
        <dbReference type="EMBL" id="KAK4097053.1"/>
    </source>
</evidence>
<evidence type="ECO:0000256" key="1">
    <source>
        <dbReference type="SAM" id="Coils"/>
    </source>
</evidence>